<dbReference type="SUPFAM" id="SSF55120">
    <property type="entry name" value="Pseudouridine synthase"/>
    <property type="match status" value="1"/>
</dbReference>
<dbReference type="NCBIfam" id="TIGR00431">
    <property type="entry name" value="TruB"/>
    <property type="match status" value="1"/>
</dbReference>
<dbReference type="InterPro" id="IPR036974">
    <property type="entry name" value="PUA_sf"/>
</dbReference>
<dbReference type="PANTHER" id="PTHR13767">
    <property type="entry name" value="TRNA-PSEUDOURIDINE SYNTHASE"/>
    <property type="match status" value="1"/>
</dbReference>
<evidence type="ECO:0000259" key="4">
    <source>
        <dbReference type="Pfam" id="PF01509"/>
    </source>
</evidence>
<evidence type="ECO:0000259" key="5">
    <source>
        <dbReference type="Pfam" id="PF09142"/>
    </source>
</evidence>
<gene>
    <name evidence="8" type="ORF">UFOPK2510_01008</name>
    <name evidence="9" type="ORF">UFOPK2718_00447</name>
    <name evidence="10" type="ORF">UFOPK2936_00303</name>
    <name evidence="11" type="ORF">UFOPK3174_00180</name>
    <name evidence="12" type="ORF">UFOPK3328_00357</name>
    <name evidence="13" type="ORF">UFOPK3779_00822</name>
    <name evidence="14" type="ORF">UFOPK3913_00280</name>
    <name evidence="7" type="ORF">UFOPK4107_00747</name>
    <name evidence="15" type="ORF">UFOPK4403_00126</name>
</gene>
<feature type="domain" description="tRNA pseudouridylate synthase B C-terminal" evidence="6">
    <location>
        <begin position="184"/>
        <end position="224"/>
    </location>
</feature>
<evidence type="ECO:0000313" key="15">
    <source>
        <dbReference type="EMBL" id="CAB5069829.1"/>
    </source>
</evidence>
<keyword evidence="3" id="KW-0413">Isomerase</keyword>
<sequence length="297" mass="31437">MTIQATDGFLVVDKEPGMTSHDVVAIARRALGTRKVGHAGTLDPMATGVLVLGFGNGTRLLQYITDGDKTYSATIVLGQSTVSDDKEGAVIATASKEQVDVISNDQIATALGAMKGTIFQRPSSVSAIKVDGERAHARVRAGEEFELPARTVTISQLDILGIRKSESSIEVDVEVTCSAGTFIRAIARDCGDSLGIGGHLSALRRTRVARFDLNGGVTINQLKEGEFVTLSVTDVAELTFPIRQVSEEEAMDLSFGRILAPCFNDDVTAAIGHGELLALLKNSEGHARPIAVFAAKN</sequence>
<accession>A0A6J6RBX9</accession>
<dbReference type="Pfam" id="PF16198">
    <property type="entry name" value="TruB_C_2"/>
    <property type="match status" value="1"/>
</dbReference>
<reference evidence="9" key="1">
    <citation type="submission" date="2020-05" db="EMBL/GenBank/DDBJ databases">
        <authorList>
            <person name="Chiriac C."/>
            <person name="Salcher M."/>
            <person name="Ghai R."/>
            <person name="Kavagutti S V."/>
        </authorList>
    </citation>
    <scope>NUCLEOTIDE SEQUENCE</scope>
</reference>
<evidence type="ECO:0000256" key="2">
    <source>
        <dbReference type="ARBA" id="ARBA00022694"/>
    </source>
</evidence>
<evidence type="ECO:0000313" key="9">
    <source>
        <dbReference type="EMBL" id="CAB4720559.1"/>
    </source>
</evidence>
<evidence type="ECO:0000313" key="7">
    <source>
        <dbReference type="EMBL" id="CAB4337881.1"/>
    </source>
</evidence>
<dbReference type="EC" id="5.4.99.25" evidence="1"/>
<dbReference type="EMBL" id="CAEZYM010000003">
    <property type="protein sequence ID" value="CAB4720559.1"/>
    <property type="molecule type" value="Genomic_DNA"/>
</dbReference>
<dbReference type="SUPFAM" id="SSF88697">
    <property type="entry name" value="PUA domain-like"/>
    <property type="match status" value="1"/>
</dbReference>
<dbReference type="EMBL" id="CAESAE010000004">
    <property type="protein sequence ID" value="CAB4337881.1"/>
    <property type="molecule type" value="Genomic_DNA"/>
</dbReference>
<dbReference type="AlphaFoldDB" id="A0A6J6RBX9"/>
<dbReference type="InterPro" id="IPR020103">
    <property type="entry name" value="PsdUridine_synth_cat_dom_sf"/>
</dbReference>
<dbReference type="PANTHER" id="PTHR13767:SF2">
    <property type="entry name" value="PSEUDOURIDYLATE SYNTHASE TRUB1"/>
    <property type="match status" value="1"/>
</dbReference>
<evidence type="ECO:0000259" key="6">
    <source>
        <dbReference type="Pfam" id="PF16198"/>
    </source>
</evidence>
<evidence type="ECO:0000313" key="8">
    <source>
        <dbReference type="EMBL" id="CAB4696124.1"/>
    </source>
</evidence>
<feature type="domain" description="Pseudouridine synthase II N-terminal" evidence="4">
    <location>
        <begin position="28"/>
        <end position="183"/>
    </location>
</feature>
<dbReference type="EMBL" id="CAEZZW010000001">
    <property type="protein sequence ID" value="CAB4772736.1"/>
    <property type="molecule type" value="Genomic_DNA"/>
</dbReference>
<dbReference type="InterPro" id="IPR002501">
    <property type="entry name" value="PsdUridine_synth_N"/>
</dbReference>
<dbReference type="Gene3D" id="2.30.130.10">
    <property type="entry name" value="PUA domain"/>
    <property type="match status" value="1"/>
</dbReference>
<organism evidence="9">
    <name type="scientific">freshwater metagenome</name>
    <dbReference type="NCBI Taxonomy" id="449393"/>
    <lineage>
        <taxon>unclassified sequences</taxon>
        <taxon>metagenomes</taxon>
        <taxon>ecological metagenomes</taxon>
    </lineage>
</organism>
<evidence type="ECO:0000313" key="12">
    <source>
        <dbReference type="EMBL" id="CAB4858950.1"/>
    </source>
</evidence>
<evidence type="ECO:0000256" key="1">
    <source>
        <dbReference type="ARBA" id="ARBA00012787"/>
    </source>
</evidence>
<dbReference type="GO" id="GO:0006400">
    <property type="term" value="P:tRNA modification"/>
    <property type="evidence" value="ECO:0007669"/>
    <property type="project" value="TreeGrafter"/>
</dbReference>
<dbReference type="GO" id="GO:0003723">
    <property type="term" value="F:RNA binding"/>
    <property type="evidence" value="ECO:0007669"/>
    <property type="project" value="InterPro"/>
</dbReference>
<dbReference type="InterPro" id="IPR032819">
    <property type="entry name" value="TruB_C"/>
</dbReference>
<proteinExistence type="inferred from homology"/>
<evidence type="ECO:0000313" key="14">
    <source>
        <dbReference type="EMBL" id="CAB4969650.1"/>
    </source>
</evidence>
<evidence type="ECO:0000313" key="10">
    <source>
        <dbReference type="EMBL" id="CAB4772736.1"/>
    </source>
</evidence>
<dbReference type="EMBL" id="CAFBLD010000002">
    <property type="protein sequence ID" value="CAB4858950.1"/>
    <property type="molecule type" value="Genomic_DNA"/>
</dbReference>
<name>A0A6J6RBX9_9ZZZZ</name>
<feature type="domain" description="tRNA pseudouridine synthase II TruB subfamily 2 C-terminal" evidence="5">
    <location>
        <begin position="240"/>
        <end position="293"/>
    </location>
</feature>
<dbReference type="EMBL" id="CAFBOC010000002">
    <property type="protein sequence ID" value="CAB4969650.1"/>
    <property type="molecule type" value="Genomic_DNA"/>
</dbReference>
<evidence type="ECO:0000256" key="3">
    <source>
        <dbReference type="ARBA" id="ARBA00023235"/>
    </source>
</evidence>
<keyword evidence="2" id="KW-0819">tRNA processing</keyword>
<dbReference type="InterPro" id="IPR015225">
    <property type="entry name" value="tRNA_psdUridine_synth_fam2_C"/>
</dbReference>
<dbReference type="Gene3D" id="3.30.2350.10">
    <property type="entry name" value="Pseudouridine synthase"/>
    <property type="match status" value="1"/>
</dbReference>
<protein>
    <recommendedName>
        <fullName evidence="1">tRNA pseudouridine(55) synthase</fullName>
        <ecNumber evidence="1">5.4.99.25</ecNumber>
    </recommendedName>
</protein>
<evidence type="ECO:0000313" key="11">
    <source>
        <dbReference type="EMBL" id="CAB4820299.1"/>
    </source>
</evidence>
<dbReference type="GO" id="GO:1990481">
    <property type="term" value="P:mRNA pseudouridine synthesis"/>
    <property type="evidence" value="ECO:0007669"/>
    <property type="project" value="TreeGrafter"/>
</dbReference>
<dbReference type="EMBL" id="CAFBNH010000004">
    <property type="protein sequence ID" value="CAB4945080.1"/>
    <property type="molecule type" value="Genomic_DNA"/>
</dbReference>
<dbReference type="InterPro" id="IPR015947">
    <property type="entry name" value="PUA-like_sf"/>
</dbReference>
<dbReference type="Pfam" id="PF01509">
    <property type="entry name" value="TruB_N"/>
    <property type="match status" value="1"/>
</dbReference>
<dbReference type="GO" id="GO:0160148">
    <property type="term" value="F:tRNA pseudouridine(55) synthase activity"/>
    <property type="evidence" value="ECO:0007669"/>
    <property type="project" value="UniProtKB-EC"/>
</dbReference>
<dbReference type="Pfam" id="PF09142">
    <property type="entry name" value="TruB_C"/>
    <property type="match status" value="1"/>
</dbReference>
<dbReference type="EMBL" id="CAFBQX010000001">
    <property type="protein sequence ID" value="CAB5069829.1"/>
    <property type="molecule type" value="Genomic_DNA"/>
</dbReference>
<dbReference type="CDD" id="cd02573">
    <property type="entry name" value="PseudoU_synth_EcTruB"/>
    <property type="match status" value="1"/>
</dbReference>
<dbReference type="InterPro" id="IPR014780">
    <property type="entry name" value="tRNA_psdUridine_synth_TruB"/>
</dbReference>
<dbReference type="EMBL" id="CAEZXO010000005">
    <property type="protein sequence ID" value="CAB4696124.1"/>
    <property type="molecule type" value="Genomic_DNA"/>
</dbReference>
<dbReference type="EMBL" id="CAFABH010000002">
    <property type="protein sequence ID" value="CAB4820299.1"/>
    <property type="molecule type" value="Genomic_DNA"/>
</dbReference>
<dbReference type="HAMAP" id="MF_01080">
    <property type="entry name" value="TruB_bact"/>
    <property type="match status" value="1"/>
</dbReference>
<evidence type="ECO:0000313" key="13">
    <source>
        <dbReference type="EMBL" id="CAB4945080.1"/>
    </source>
</evidence>